<name>A0A1C3XGT6_9BRAD</name>
<reference evidence="1 2" key="1">
    <citation type="submission" date="2016-08" db="EMBL/GenBank/DDBJ databases">
        <authorList>
            <person name="Seilhamer J.J."/>
        </authorList>
    </citation>
    <scope>NUCLEOTIDE SEQUENCE [LARGE SCALE GENOMIC DNA]</scope>
    <source>
        <strain evidence="1 2">CCBAU 10071</strain>
    </source>
</reference>
<gene>
    <name evidence="1" type="ORF">GA0061099_10175</name>
</gene>
<dbReference type="AlphaFoldDB" id="A0A1C3XGT6"/>
<evidence type="ECO:0000313" key="1">
    <source>
        <dbReference type="EMBL" id="SCB51296.1"/>
    </source>
</evidence>
<accession>A0A1C3XGT6</accession>
<proteinExistence type="predicted"/>
<sequence length="44" mass="5006">MNLLKALFGGVPTEYVRKLPERRGKRVCASSKVLADQKIYEIAR</sequence>
<evidence type="ECO:0000313" key="2">
    <source>
        <dbReference type="Proteomes" id="UP000183174"/>
    </source>
</evidence>
<dbReference type="Proteomes" id="UP000183174">
    <property type="component" value="Unassembled WGS sequence"/>
</dbReference>
<protein>
    <submittedName>
        <fullName evidence="1">Uncharacterized protein</fullName>
    </submittedName>
</protein>
<dbReference type="EMBL" id="FMAE01000017">
    <property type="protein sequence ID" value="SCB51296.1"/>
    <property type="molecule type" value="Genomic_DNA"/>
</dbReference>
<organism evidence="1 2">
    <name type="scientific">Bradyrhizobium yuanmingense</name>
    <dbReference type="NCBI Taxonomy" id="108015"/>
    <lineage>
        <taxon>Bacteria</taxon>
        <taxon>Pseudomonadati</taxon>
        <taxon>Pseudomonadota</taxon>
        <taxon>Alphaproteobacteria</taxon>
        <taxon>Hyphomicrobiales</taxon>
        <taxon>Nitrobacteraceae</taxon>
        <taxon>Bradyrhizobium</taxon>
    </lineage>
</organism>